<feature type="domain" description="Beta-lactamase-related" evidence="1">
    <location>
        <begin position="45"/>
        <end position="356"/>
    </location>
</feature>
<dbReference type="GO" id="GO:0016787">
    <property type="term" value="F:hydrolase activity"/>
    <property type="evidence" value="ECO:0007669"/>
    <property type="project" value="UniProtKB-KW"/>
</dbReference>
<dbReference type="Gene3D" id="3.40.710.10">
    <property type="entry name" value="DD-peptidase/beta-lactamase superfamily"/>
    <property type="match status" value="1"/>
</dbReference>
<evidence type="ECO:0000313" key="3">
    <source>
        <dbReference type="Proteomes" id="UP001324533"/>
    </source>
</evidence>
<dbReference type="Pfam" id="PF00144">
    <property type="entry name" value="Beta-lactamase"/>
    <property type="match status" value="1"/>
</dbReference>
<protein>
    <submittedName>
        <fullName evidence="2">Serine hydrolase domain-containing protein</fullName>
        <ecNumber evidence="2">3.1.1.103</ecNumber>
    </submittedName>
</protein>
<dbReference type="InterPro" id="IPR050491">
    <property type="entry name" value="AmpC-like"/>
</dbReference>
<dbReference type="PANTHER" id="PTHR46825">
    <property type="entry name" value="D-ALANYL-D-ALANINE-CARBOXYPEPTIDASE/ENDOPEPTIDASE AMPH"/>
    <property type="match status" value="1"/>
</dbReference>
<name>A0ABZ0VCI8_9MICO</name>
<keyword evidence="3" id="KW-1185">Reference proteome</keyword>
<dbReference type="InterPro" id="IPR012338">
    <property type="entry name" value="Beta-lactam/transpept-like"/>
</dbReference>
<gene>
    <name evidence="2" type="ORF">T9R20_16440</name>
</gene>
<dbReference type="InterPro" id="IPR001466">
    <property type="entry name" value="Beta-lactam-related"/>
</dbReference>
<dbReference type="PANTHER" id="PTHR46825:SF7">
    <property type="entry name" value="D-ALANYL-D-ALANINE CARBOXYPEPTIDASE"/>
    <property type="match status" value="1"/>
</dbReference>
<proteinExistence type="predicted"/>
<keyword evidence="2" id="KW-0378">Hydrolase</keyword>
<dbReference type="SUPFAM" id="SSF56601">
    <property type="entry name" value="beta-lactamase/transpeptidase-like"/>
    <property type="match status" value="1"/>
</dbReference>
<evidence type="ECO:0000259" key="1">
    <source>
        <dbReference type="Pfam" id="PF00144"/>
    </source>
</evidence>
<organism evidence="2 3">
    <name type="scientific">Microbacterium invictum</name>
    <dbReference type="NCBI Taxonomy" id="515415"/>
    <lineage>
        <taxon>Bacteria</taxon>
        <taxon>Bacillati</taxon>
        <taxon>Actinomycetota</taxon>
        <taxon>Actinomycetes</taxon>
        <taxon>Micrococcales</taxon>
        <taxon>Microbacteriaceae</taxon>
        <taxon>Microbacterium</taxon>
    </lineage>
</organism>
<dbReference type="RefSeq" id="WP_322410415.1">
    <property type="nucleotide sequence ID" value="NZ_CP139779.1"/>
</dbReference>
<reference evidence="2 3" key="1">
    <citation type="submission" date="2023-06" db="EMBL/GenBank/DDBJ databases">
        <title>Rock-solubilizing bacteria, Microbacterium invictum, promotes re-establishment of vegetation in rocky wasteland by accelerating rock bio-weathering and reshaping soil bacterial community.</title>
        <authorList>
            <person name="Liu C."/>
        </authorList>
    </citation>
    <scope>NUCLEOTIDE SEQUENCE [LARGE SCALE GENOMIC DNA]</scope>
    <source>
        <strain evidence="2 3">X-18</strain>
    </source>
</reference>
<sequence length="409" mass="41384">MTGALAAGLAACSPDRTVTIDVPAQVEGSLPDDMVTQLQDAVTFAMAATGSSGAVVGVWAPWSGSWVSGVGTTAPGGSETSADSTFRVGQVTRAMTCDAVYLVAERGLVDLDAPITDYVSGFAGLADITVEQLCDGTSGLGDYAPRLQGSFLTTPDRVWNPRELAGYGVGTTADVAPGAAYRDSDSGYLLAGLVLERATGRSAAEVLQDEVFEPLALDATRLPGAAGAAPSAEGAVLDGLWSPDADGGVNCAEPLNITEASASFGWTDAGVVSTIDDLGRYAQGLAANALGVDTDERYDAPLPPYDGAPSWQTTAGGVVQAGSMIGQYGSTPGYITATFADPQTGLTVAVSLNNSRASDGIGAFLAWQLAAIASKAPAASGQTAPEAGLPWTPEQQRDAIAQNAICPLP</sequence>
<dbReference type="Proteomes" id="UP001324533">
    <property type="component" value="Chromosome"/>
</dbReference>
<dbReference type="EMBL" id="CP139779">
    <property type="protein sequence ID" value="WQB70265.1"/>
    <property type="molecule type" value="Genomic_DNA"/>
</dbReference>
<evidence type="ECO:0000313" key="2">
    <source>
        <dbReference type="EMBL" id="WQB70265.1"/>
    </source>
</evidence>
<dbReference type="EC" id="3.1.1.103" evidence="2"/>
<accession>A0ABZ0VCI8</accession>